<evidence type="ECO:0000313" key="4">
    <source>
        <dbReference type="Proteomes" id="UP000250140"/>
    </source>
</evidence>
<feature type="transmembrane region" description="Helical" evidence="2">
    <location>
        <begin position="82"/>
        <end position="103"/>
    </location>
</feature>
<evidence type="ECO:0000256" key="1">
    <source>
        <dbReference type="SAM" id="MobiDB-lite"/>
    </source>
</evidence>
<dbReference type="AlphaFoldDB" id="A0A8E2FCE0"/>
<accession>A0A8E2FCE0</accession>
<evidence type="ECO:0000313" key="3">
    <source>
        <dbReference type="EMBL" id="OCL14605.1"/>
    </source>
</evidence>
<keyword evidence="2" id="KW-1133">Transmembrane helix</keyword>
<dbReference type="OrthoDB" id="3927781at2759"/>
<feature type="transmembrane region" description="Helical" evidence="2">
    <location>
        <begin position="123"/>
        <end position="149"/>
    </location>
</feature>
<sequence>MQIGDKRNTTRKAQIFWSLIALILAIFCLVWFRHSSGRDAVTVSSARPYLNLTRVGWALVAICAVVTITFVLLLSFESSDKLFLALSGTWALSTLILIIGNVMTDKKDGFCPIGEKCASRYDTIKICSFIVTTVGAIQCAIVFIAFLQIRSLKKEAERSSRRLVEKEHSAGSMGPAPNSTTGLGKLFKSKALSRFWTAGIKPSSSFRDRP</sequence>
<gene>
    <name evidence="3" type="ORF">AOQ84DRAFT_20815</name>
</gene>
<keyword evidence="2" id="KW-0812">Transmembrane</keyword>
<keyword evidence="2" id="KW-0472">Membrane</keyword>
<feature type="region of interest" description="Disordered" evidence="1">
    <location>
        <begin position="163"/>
        <end position="182"/>
    </location>
</feature>
<proteinExistence type="predicted"/>
<dbReference type="EMBL" id="KV748556">
    <property type="protein sequence ID" value="OCL14605.1"/>
    <property type="molecule type" value="Genomic_DNA"/>
</dbReference>
<reference evidence="3 4" key="1">
    <citation type="journal article" date="2016" name="Nat. Commun.">
        <title>Ectomycorrhizal ecology is imprinted in the genome of the dominant symbiotic fungus Cenococcum geophilum.</title>
        <authorList>
            <consortium name="DOE Joint Genome Institute"/>
            <person name="Peter M."/>
            <person name="Kohler A."/>
            <person name="Ohm R.A."/>
            <person name="Kuo A."/>
            <person name="Krutzmann J."/>
            <person name="Morin E."/>
            <person name="Arend M."/>
            <person name="Barry K.W."/>
            <person name="Binder M."/>
            <person name="Choi C."/>
            <person name="Clum A."/>
            <person name="Copeland A."/>
            <person name="Grisel N."/>
            <person name="Haridas S."/>
            <person name="Kipfer T."/>
            <person name="LaButti K."/>
            <person name="Lindquist E."/>
            <person name="Lipzen A."/>
            <person name="Maire R."/>
            <person name="Meier B."/>
            <person name="Mihaltcheva S."/>
            <person name="Molinier V."/>
            <person name="Murat C."/>
            <person name="Poggeler S."/>
            <person name="Quandt C.A."/>
            <person name="Sperisen C."/>
            <person name="Tritt A."/>
            <person name="Tisserant E."/>
            <person name="Crous P.W."/>
            <person name="Henrissat B."/>
            <person name="Nehls U."/>
            <person name="Egli S."/>
            <person name="Spatafora J.W."/>
            <person name="Grigoriev I.V."/>
            <person name="Martin F.M."/>
        </authorList>
    </citation>
    <scope>NUCLEOTIDE SEQUENCE [LARGE SCALE GENOMIC DNA]</scope>
    <source>
        <strain evidence="3 4">CBS 207.34</strain>
    </source>
</reference>
<feature type="transmembrane region" description="Helical" evidence="2">
    <location>
        <begin position="54"/>
        <end position="75"/>
    </location>
</feature>
<protein>
    <submittedName>
        <fullName evidence="3">Uncharacterized protein</fullName>
    </submittedName>
</protein>
<organism evidence="3 4">
    <name type="scientific">Glonium stellatum</name>
    <dbReference type="NCBI Taxonomy" id="574774"/>
    <lineage>
        <taxon>Eukaryota</taxon>
        <taxon>Fungi</taxon>
        <taxon>Dikarya</taxon>
        <taxon>Ascomycota</taxon>
        <taxon>Pezizomycotina</taxon>
        <taxon>Dothideomycetes</taxon>
        <taxon>Pleosporomycetidae</taxon>
        <taxon>Gloniales</taxon>
        <taxon>Gloniaceae</taxon>
        <taxon>Glonium</taxon>
    </lineage>
</organism>
<evidence type="ECO:0000256" key="2">
    <source>
        <dbReference type="SAM" id="Phobius"/>
    </source>
</evidence>
<dbReference type="Proteomes" id="UP000250140">
    <property type="component" value="Unassembled WGS sequence"/>
</dbReference>
<keyword evidence="4" id="KW-1185">Reference proteome</keyword>
<name>A0A8E2FCE0_9PEZI</name>
<feature type="transmembrane region" description="Helical" evidence="2">
    <location>
        <begin position="15"/>
        <end position="34"/>
    </location>
</feature>